<dbReference type="PANTHER" id="PTHR46494:SF1">
    <property type="entry name" value="CORA FAMILY METAL ION TRANSPORTER (EUROFUNG)"/>
    <property type="match status" value="1"/>
</dbReference>
<evidence type="ECO:0000256" key="3">
    <source>
        <dbReference type="ARBA" id="ARBA00022989"/>
    </source>
</evidence>
<dbReference type="GO" id="GO:0000287">
    <property type="term" value="F:magnesium ion binding"/>
    <property type="evidence" value="ECO:0007669"/>
    <property type="project" value="TreeGrafter"/>
</dbReference>
<dbReference type="GO" id="GO:0050897">
    <property type="term" value="F:cobalt ion binding"/>
    <property type="evidence" value="ECO:0007669"/>
    <property type="project" value="TreeGrafter"/>
</dbReference>
<evidence type="ECO:0000256" key="2">
    <source>
        <dbReference type="ARBA" id="ARBA00022692"/>
    </source>
</evidence>
<feature type="compositionally biased region" description="Basic and acidic residues" evidence="5">
    <location>
        <begin position="199"/>
        <end position="213"/>
    </location>
</feature>
<dbReference type="GO" id="GO:0015095">
    <property type="term" value="F:magnesium ion transmembrane transporter activity"/>
    <property type="evidence" value="ECO:0007669"/>
    <property type="project" value="TreeGrafter"/>
</dbReference>
<keyword evidence="3 6" id="KW-1133">Transmembrane helix</keyword>
<sequence length="379" mass="43462">MTKMSLSGLRKDEFFVECRFTTTSLTFPSSESDWHEPVLGIEKLQKVHGILWVMTKSHDTSDTGNFLEAKTFFSTSEYAQIPPYASALFSPLMEEPRSAWTQTFESAHRRLSSLRRRLLESKGQKSELIQDLLQNSLLWDEMEKICKQQISELTDFQQTFEKQTVLHENLPLPSIFQDFGNSSTRESQSPGGFSTKKSSVRDDKPEEAEKSEKKDLEAFKAEIEILDGFFDEQLAALKITSQNLIQLEFNLTSIAEAQMARSVSMSTKRLSWITFVFLPLMFVASVFGMNVDQLESNPLWWWPVVLAVATALLIFIAWGIVKYRRAMKRKFPQLVQWGSEKYNQCRSRAVENDLEEGSSPSSSPKRMTEMFSAFGKKRS</sequence>
<feature type="compositionally biased region" description="Polar residues" evidence="5">
    <location>
        <begin position="179"/>
        <end position="197"/>
    </location>
</feature>
<evidence type="ECO:0000256" key="6">
    <source>
        <dbReference type="SAM" id="Phobius"/>
    </source>
</evidence>
<dbReference type="OrthoDB" id="5428055at2759"/>
<dbReference type="GO" id="GO:0005886">
    <property type="term" value="C:plasma membrane"/>
    <property type="evidence" value="ECO:0007669"/>
    <property type="project" value="UniProtKB-SubCell"/>
</dbReference>
<protein>
    <recommendedName>
        <fullName evidence="9">CorA-like Mg2+ transporter</fullName>
    </recommendedName>
</protein>
<dbReference type="Gene3D" id="1.20.58.340">
    <property type="entry name" value="Magnesium transport protein CorA, transmembrane region"/>
    <property type="match status" value="1"/>
</dbReference>
<evidence type="ECO:0000256" key="5">
    <source>
        <dbReference type="SAM" id="MobiDB-lite"/>
    </source>
</evidence>
<dbReference type="PANTHER" id="PTHR46494">
    <property type="entry name" value="CORA FAMILY METAL ION TRANSPORTER (EUROFUNG)"/>
    <property type="match status" value="1"/>
</dbReference>
<dbReference type="InterPro" id="IPR002523">
    <property type="entry name" value="MgTranspt_CorA/ZnTranspt_ZntB"/>
</dbReference>
<evidence type="ECO:0000256" key="4">
    <source>
        <dbReference type="ARBA" id="ARBA00023136"/>
    </source>
</evidence>
<dbReference type="Pfam" id="PF01544">
    <property type="entry name" value="CorA"/>
    <property type="match status" value="1"/>
</dbReference>
<evidence type="ECO:0000313" key="7">
    <source>
        <dbReference type="EMBL" id="KDN68536.1"/>
    </source>
</evidence>
<keyword evidence="2 6" id="KW-0812">Transmembrane</keyword>
<dbReference type="GO" id="GO:0015087">
    <property type="term" value="F:cobalt ion transmembrane transporter activity"/>
    <property type="evidence" value="ECO:0007669"/>
    <property type="project" value="TreeGrafter"/>
</dbReference>
<evidence type="ECO:0000313" key="8">
    <source>
        <dbReference type="Proteomes" id="UP000027238"/>
    </source>
</evidence>
<dbReference type="eggNOG" id="KOG4177">
    <property type="taxonomic scope" value="Eukaryota"/>
</dbReference>
<comment type="caution">
    <text evidence="7">The sequence shown here is derived from an EMBL/GenBank/DDBJ whole genome shotgun (WGS) entry which is preliminary data.</text>
</comment>
<dbReference type="AlphaFoldDB" id="A0A066XS01"/>
<reference evidence="8" key="1">
    <citation type="journal article" date="2014" name="Genome Announc.">
        <title>Draft genome sequence of Colletotrichum sublineola, a destructive pathogen of cultivated sorghum.</title>
        <authorList>
            <person name="Baroncelli R."/>
            <person name="Sanz-Martin J.M."/>
            <person name="Rech G.E."/>
            <person name="Sukno S.A."/>
            <person name="Thon M.R."/>
        </authorList>
    </citation>
    <scope>NUCLEOTIDE SEQUENCE [LARGE SCALE GENOMIC DNA]</scope>
    <source>
        <strain evidence="8">TX430BB</strain>
    </source>
</reference>
<feature type="transmembrane region" description="Helical" evidence="6">
    <location>
        <begin position="300"/>
        <end position="321"/>
    </location>
</feature>
<proteinExistence type="predicted"/>
<gene>
    <name evidence="7" type="ORF">CSUB01_10418</name>
</gene>
<name>A0A066XS01_COLSU</name>
<evidence type="ECO:0000256" key="1">
    <source>
        <dbReference type="ARBA" id="ARBA00004651"/>
    </source>
</evidence>
<dbReference type="Proteomes" id="UP000027238">
    <property type="component" value="Unassembled WGS sequence"/>
</dbReference>
<dbReference type="HOGENOM" id="CLU_729610_0_0_1"/>
<evidence type="ECO:0008006" key="9">
    <source>
        <dbReference type="Google" id="ProtNLM"/>
    </source>
</evidence>
<feature type="region of interest" description="Disordered" evidence="5">
    <location>
        <begin position="349"/>
        <end position="379"/>
    </location>
</feature>
<keyword evidence="4 6" id="KW-0472">Membrane</keyword>
<dbReference type="EMBL" id="JMSE01000660">
    <property type="protein sequence ID" value="KDN68536.1"/>
    <property type="molecule type" value="Genomic_DNA"/>
</dbReference>
<keyword evidence="8" id="KW-1185">Reference proteome</keyword>
<organism evidence="7 8">
    <name type="scientific">Colletotrichum sublineola</name>
    <name type="common">Sorghum anthracnose fungus</name>
    <dbReference type="NCBI Taxonomy" id="1173701"/>
    <lineage>
        <taxon>Eukaryota</taxon>
        <taxon>Fungi</taxon>
        <taxon>Dikarya</taxon>
        <taxon>Ascomycota</taxon>
        <taxon>Pezizomycotina</taxon>
        <taxon>Sordariomycetes</taxon>
        <taxon>Hypocreomycetidae</taxon>
        <taxon>Glomerellales</taxon>
        <taxon>Glomerellaceae</taxon>
        <taxon>Colletotrichum</taxon>
        <taxon>Colletotrichum graminicola species complex</taxon>
    </lineage>
</organism>
<feature type="transmembrane region" description="Helical" evidence="6">
    <location>
        <begin position="270"/>
        <end position="288"/>
    </location>
</feature>
<accession>A0A066XS01</accession>
<dbReference type="InterPro" id="IPR045863">
    <property type="entry name" value="CorA_TM1_TM2"/>
</dbReference>
<feature type="region of interest" description="Disordered" evidence="5">
    <location>
        <begin position="177"/>
        <end position="213"/>
    </location>
</feature>
<dbReference type="SUPFAM" id="SSF144083">
    <property type="entry name" value="Magnesium transport protein CorA, transmembrane region"/>
    <property type="match status" value="1"/>
</dbReference>
<comment type="subcellular location">
    <subcellularLocation>
        <location evidence="1">Cell membrane</location>
        <topology evidence="1">Multi-pass membrane protein</topology>
    </subcellularLocation>
</comment>
<dbReference type="STRING" id="1173701.A0A066XS01"/>